<protein>
    <recommendedName>
        <fullName evidence="4">UPF3 domain-containing protein</fullName>
    </recommendedName>
</protein>
<feature type="compositionally biased region" description="Basic and acidic residues" evidence="3">
    <location>
        <begin position="103"/>
        <end position="114"/>
    </location>
</feature>
<dbReference type="AlphaFoldDB" id="A0A1R1PZ31"/>
<evidence type="ECO:0000259" key="4">
    <source>
        <dbReference type="Pfam" id="PF03467"/>
    </source>
</evidence>
<reference evidence="6" key="1">
    <citation type="submission" date="2017-01" db="EMBL/GenBank/DDBJ databases">
        <authorList>
            <person name="Wang Y."/>
            <person name="White M."/>
            <person name="Kvist S."/>
            <person name="Moncalvo J.-M."/>
        </authorList>
    </citation>
    <scope>NUCLEOTIDE SEQUENCE [LARGE SCALE GENOMIC DNA]</scope>
    <source>
        <strain evidence="6">COL-18-3</strain>
    </source>
</reference>
<feature type="compositionally biased region" description="Basic and acidic residues" evidence="3">
    <location>
        <begin position="435"/>
        <end position="454"/>
    </location>
</feature>
<evidence type="ECO:0000256" key="2">
    <source>
        <dbReference type="ARBA" id="ARBA00023242"/>
    </source>
</evidence>
<comment type="caution">
    <text evidence="5">The sequence shown here is derived from an EMBL/GenBank/DDBJ whole genome shotgun (WGS) entry which is preliminary data.</text>
</comment>
<feature type="compositionally biased region" description="Basic residues" evidence="3">
    <location>
        <begin position="115"/>
        <end position="128"/>
    </location>
</feature>
<feature type="region of interest" description="Disordered" evidence="3">
    <location>
        <begin position="1"/>
        <end position="128"/>
    </location>
</feature>
<organism evidence="5 6">
    <name type="scientific">Zancudomyces culisetae</name>
    <name type="common">Gut fungus</name>
    <name type="synonym">Smittium culisetae</name>
    <dbReference type="NCBI Taxonomy" id="1213189"/>
    <lineage>
        <taxon>Eukaryota</taxon>
        <taxon>Fungi</taxon>
        <taxon>Fungi incertae sedis</taxon>
        <taxon>Zoopagomycota</taxon>
        <taxon>Kickxellomycotina</taxon>
        <taxon>Harpellomycetes</taxon>
        <taxon>Harpellales</taxon>
        <taxon>Legeriomycetaceae</taxon>
        <taxon>Zancudomyces</taxon>
    </lineage>
</organism>
<comment type="subcellular location">
    <subcellularLocation>
        <location evidence="1">Nucleus</location>
    </subcellularLocation>
</comment>
<evidence type="ECO:0000313" key="5">
    <source>
        <dbReference type="EMBL" id="OMH86205.1"/>
    </source>
</evidence>
<feature type="compositionally biased region" description="Basic residues" evidence="3">
    <location>
        <begin position="368"/>
        <end position="394"/>
    </location>
</feature>
<gene>
    <name evidence="5" type="ORF">AX774_g232</name>
</gene>
<dbReference type="OrthoDB" id="5600006at2759"/>
<feature type="domain" description="UPF3" evidence="4">
    <location>
        <begin position="134"/>
        <end position="158"/>
    </location>
</feature>
<dbReference type="GO" id="GO:0005737">
    <property type="term" value="C:cytoplasm"/>
    <property type="evidence" value="ECO:0007669"/>
    <property type="project" value="TreeGrafter"/>
</dbReference>
<sequence length="497" mass="55529">MESIGKDERSGKQKEKAVQKPGDGNERVKEKIKDESKSTRAKGDVNGPGKAQKPRKPGSSVKSEKKTSQKPYSSKGHGDSEQKSRLIEAENEGKVKGNKSKKEKSNVKDSEKKPKGGRVRAGKSKIKSAKRIKSKFKVIIRRLPPDLPEHIFWKSVENALLWYNKSDEGTVYEVKMRVSALQKEGAVDGNATGNIAEQKNENESVLDTELVAGADVDKKTGTNLDADEHNEQDIKLNKTSYISETQVISTQMYTSRNLAKLDQKPYYREYIQGKIQKRAQVEYAPYQKGLYSGKKYKDTLTNTIHSDPGFLSFISNIMNPQSTAMAAKSGTEEAVTHLSKALVSAEYGPVTNDAETPTSTALLDYIRKSKQKTKGHSSRLKNPKKGKNIHHGKQKSAVDSKDRNKDLTTKESTTKTTDMHKDKRNAVSAASQGEKSTERLHTKERNIPHTEKNKQASSGGKGHHHRRLTEAQKAFKASKVRIRYAARYNDRYIPCDD</sequence>
<feature type="compositionally biased region" description="Basic and acidic residues" evidence="3">
    <location>
        <begin position="1"/>
        <end position="43"/>
    </location>
</feature>
<evidence type="ECO:0000256" key="3">
    <source>
        <dbReference type="SAM" id="MobiDB-lite"/>
    </source>
</evidence>
<dbReference type="PANTHER" id="PTHR13112">
    <property type="entry name" value="UPF3 REGULATOR OF NONSENSE TRANSCRIPTS-LIKE PROTEIN"/>
    <property type="match status" value="1"/>
</dbReference>
<evidence type="ECO:0000256" key="1">
    <source>
        <dbReference type="ARBA" id="ARBA00004123"/>
    </source>
</evidence>
<dbReference type="PANTHER" id="PTHR13112:SF0">
    <property type="entry name" value="FI21285P1"/>
    <property type="match status" value="1"/>
</dbReference>
<dbReference type="GO" id="GO:0045727">
    <property type="term" value="P:positive regulation of translation"/>
    <property type="evidence" value="ECO:0007669"/>
    <property type="project" value="TreeGrafter"/>
</dbReference>
<feature type="compositionally biased region" description="Basic and acidic residues" evidence="3">
    <location>
        <begin position="76"/>
        <end position="95"/>
    </location>
</feature>
<dbReference type="Gene3D" id="3.30.70.330">
    <property type="match status" value="1"/>
</dbReference>
<dbReference type="EMBL" id="LSSK01000010">
    <property type="protein sequence ID" value="OMH86205.1"/>
    <property type="molecule type" value="Genomic_DNA"/>
</dbReference>
<dbReference type="GO" id="GO:0000184">
    <property type="term" value="P:nuclear-transcribed mRNA catabolic process, nonsense-mediated decay"/>
    <property type="evidence" value="ECO:0007669"/>
    <property type="project" value="InterPro"/>
</dbReference>
<feature type="compositionally biased region" description="Basic and acidic residues" evidence="3">
    <location>
        <begin position="396"/>
        <end position="425"/>
    </location>
</feature>
<evidence type="ECO:0000313" key="6">
    <source>
        <dbReference type="Proteomes" id="UP000188320"/>
    </source>
</evidence>
<dbReference type="GO" id="GO:0003729">
    <property type="term" value="F:mRNA binding"/>
    <property type="evidence" value="ECO:0007669"/>
    <property type="project" value="TreeGrafter"/>
</dbReference>
<accession>A0A1R1PZ31</accession>
<proteinExistence type="predicted"/>
<keyword evidence="6" id="KW-1185">Reference proteome</keyword>
<dbReference type="InterPro" id="IPR012677">
    <property type="entry name" value="Nucleotide-bd_a/b_plait_sf"/>
</dbReference>
<name>A0A1R1PZ31_ZANCU</name>
<dbReference type="Pfam" id="PF03467">
    <property type="entry name" value="Smg4_UPF3"/>
    <property type="match status" value="2"/>
</dbReference>
<feature type="domain" description="UPF3" evidence="4">
    <location>
        <begin position="276"/>
        <end position="371"/>
    </location>
</feature>
<dbReference type="InterPro" id="IPR005120">
    <property type="entry name" value="UPF3_dom"/>
</dbReference>
<dbReference type="Proteomes" id="UP000188320">
    <property type="component" value="Unassembled WGS sequence"/>
</dbReference>
<feature type="region of interest" description="Disordered" evidence="3">
    <location>
        <begin position="368"/>
        <end position="467"/>
    </location>
</feature>
<keyword evidence="2" id="KW-0539">Nucleus</keyword>
<dbReference type="GO" id="GO:0005730">
    <property type="term" value="C:nucleolus"/>
    <property type="evidence" value="ECO:0007669"/>
    <property type="project" value="TreeGrafter"/>
</dbReference>
<dbReference type="InterPro" id="IPR039722">
    <property type="entry name" value="Upf3"/>
</dbReference>